<dbReference type="OrthoDB" id="9152130at2"/>
<keyword evidence="2" id="KW-0732">Signal</keyword>
<dbReference type="SUPFAM" id="SSF53822">
    <property type="entry name" value="Periplasmic binding protein-like I"/>
    <property type="match status" value="1"/>
</dbReference>
<dbReference type="InterPro" id="IPR028082">
    <property type="entry name" value="Peripla_BP_I"/>
</dbReference>
<evidence type="ECO:0000313" key="4">
    <source>
        <dbReference type="Proteomes" id="UP000265955"/>
    </source>
</evidence>
<dbReference type="PANTHER" id="PTHR38038">
    <property type="entry name" value="PENICILLIN-BINDING PROTEIN ACTIVATOR LPOA"/>
    <property type="match status" value="1"/>
</dbReference>
<dbReference type="GO" id="GO:0030234">
    <property type="term" value="F:enzyme regulator activity"/>
    <property type="evidence" value="ECO:0007669"/>
    <property type="project" value="TreeGrafter"/>
</dbReference>
<comment type="caution">
    <text evidence="3">The sequence shown here is derived from an EMBL/GenBank/DDBJ whole genome shotgun (WGS) entry which is preliminary data.</text>
</comment>
<dbReference type="GO" id="GO:0031241">
    <property type="term" value="C:periplasmic side of cell outer membrane"/>
    <property type="evidence" value="ECO:0007669"/>
    <property type="project" value="TreeGrafter"/>
</dbReference>
<sequence length="403" mass="43221">MLSQLARAGALAAVLSGFCLPLAANTTTTTAANAAPAASTPWIMAQTDLSILREAPAYIAPRQVRVGLLLPLRSDTLGPVADAVRAGVQAAHEREPDGIDLSIIDSGDAPQEVLSRYQEATALNDIVVGPLSRSGVAAVVQSGSLAKPTIALAQIETASDAPATMPPQMLSLGLSIEDEARQAAEWAARDNAGATAVILYTGVAWQRRAAKAFDIQWQQRGRQSQQLELASNDGFLNGRSLLQLKKDLPSDKPAILFAALDARQARQVRAIIGSSVILYGTSQLNPFALLDHSLEDRMVDMEGARLVDMPWQLQPDHPAVMVYPRPVVAADQKRSADLERFYAIGIDAYRVAREIALQGDSFELDGVTGKLAVRFRSGSMRLERTAQRAVYRDGSVVPITELP</sequence>
<dbReference type="EMBL" id="QYUO01000001">
    <property type="protein sequence ID" value="RJF97515.1"/>
    <property type="molecule type" value="Genomic_DNA"/>
</dbReference>
<keyword evidence="1" id="KW-0472">Membrane</keyword>
<dbReference type="InterPro" id="IPR007443">
    <property type="entry name" value="LpoA"/>
</dbReference>
<evidence type="ECO:0000256" key="2">
    <source>
        <dbReference type="SAM" id="SignalP"/>
    </source>
</evidence>
<keyword evidence="4" id="KW-1185">Reference proteome</keyword>
<feature type="chain" id="PRO_5017397952" description="LppC lipoprotein" evidence="2">
    <location>
        <begin position="24"/>
        <end position="403"/>
    </location>
</feature>
<evidence type="ECO:0008006" key="5">
    <source>
        <dbReference type="Google" id="ProtNLM"/>
    </source>
</evidence>
<reference evidence="4" key="1">
    <citation type="submission" date="2018-09" db="EMBL/GenBank/DDBJ databases">
        <authorList>
            <person name="Zhu H."/>
        </authorList>
    </citation>
    <scope>NUCLEOTIDE SEQUENCE [LARGE SCALE GENOMIC DNA]</scope>
    <source>
        <strain evidence="4">K1R23-30</strain>
    </source>
</reference>
<name>A0A3A3G5W3_9BURK</name>
<dbReference type="GO" id="GO:0009252">
    <property type="term" value="P:peptidoglycan biosynthetic process"/>
    <property type="evidence" value="ECO:0007669"/>
    <property type="project" value="TreeGrafter"/>
</dbReference>
<protein>
    <recommendedName>
        <fullName evidence="5">LppC lipoprotein</fullName>
    </recommendedName>
</protein>
<dbReference type="Gene3D" id="3.40.50.2300">
    <property type="match status" value="2"/>
</dbReference>
<dbReference type="CDD" id="cd06339">
    <property type="entry name" value="PBP1_YraM_LppC_lipoprotein-like"/>
    <property type="match status" value="1"/>
</dbReference>
<evidence type="ECO:0000313" key="3">
    <source>
        <dbReference type="EMBL" id="RJF97515.1"/>
    </source>
</evidence>
<dbReference type="AlphaFoldDB" id="A0A3A3G5W3"/>
<evidence type="ECO:0000256" key="1">
    <source>
        <dbReference type="ARBA" id="ARBA00023136"/>
    </source>
</evidence>
<dbReference type="Pfam" id="PF04348">
    <property type="entry name" value="LppC"/>
    <property type="match status" value="1"/>
</dbReference>
<dbReference type="Proteomes" id="UP000265955">
    <property type="component" value="Unassembled WGS sequence"/>
</dbReference>
<accession>A0A3A3G5W3</accession>
<feature type="signal peptide" evidence="2">
    <location>
        <begin position="1"/>
        <end position="23"/>
    </location>
</feature>
<gene>
    <name evidence="3" type="ORF">D3871_02450</name>
</gene>
<dbReference type="PANTHER" id="PTHR38038:SF1">
    <property type="entry name" value="PENICILLIN-BINDING PROTEIN ACTIVATOR LPOA"/>
    <property type="match status" value="1"/>
</dbReference>
<dbReference type="RefSeq" id="WP_119767463.1">
    <property type="nucleotide sequence ID" value="NZ_QYUO01000001.1"/>
</dbReference>
<organism evidence="3 4">
    <name type="scientific">Noviherbaspirillum saxi</name>
    <dbReference type="NCBI Taxonomy" id="2320863"/>
    <lineage>
        <taxon>Bacteria</taxon>
        <taxon>Pseudomonadati</taxon>
        <taxon>Pseudomonadota</taxon>
        <taxon>Betaproteobacteria</taxon>
        <taxon>Burkholderiales</taxon>
        <taxon>Oxalobacteraceae</taxon>
        <taxon>Noviherbaspirillum</taxon>
    </lineage>
</organism>
<proteinExistence type="predicted"/>